<dbReference type="PANTHER" id="PTHR43772">
    <property type="entry name" value="ENDO-1,4-BETA-XYLANASE"/>
    <property type="match status" value="1"/>
</dbReference>
<organism evidence="9 10">
    <name type="scientific">Deinococcus reticulitermitis</name>
    <dbReference type="NCBI Taxonomy" id="856736"/>
    <lineage>
        <taxon>Bacteria</taxon>
        <taxon>Thermotogati</taxon>
        <taxon>Deinococcota</taxon>
        <taxon>Deinococci</taxon>
        <taxon>Deinococcales</taxon>
        <taxon>Deinococcaceae</taxon>
        <taxon>Deinococcus</taxon>
    </lineage>
</organism>
<evidence type="ECO:0000256" key="7">
    <source>
        <dbReference type="PIRSR" id="PIRSR606710-2"/>
    </source>
</evidence>
<dbReference type="InterPro" id="IPR006710">
    <property type="entry name" value="Glyco_hydro_43"/>
</dbReference>
<feature type="site" description="Important for catalytic activity, responsible for pKa modulation of the active site Glu and correct orientation of both the proton donor and substrate" evidence="7">
    <location>
        <position position="124"/>
    </location>
</feature>
<keyword evidence="2" id="KW-0624">Polysaccharide degradation</keyword>
<feature type="active site" description="Proton donor" evidence="6">
    <location>
        <position position="197"/>
    </location>
</feature>
<dbReference type="AlphaFoldDB" id="A0A1H6XUT3"/>
<name>A0A1H6XUT3_9DEIO</name>
<evidence type="ECO:0000256" key="1">
    <source>
        <dbReference type="ARBA" id="ARBA00009865"/>
    </source>
</evidence>
<evidence type="ECO:0000256" key="2">
    <source>
        <dbReference type="ARBA" id="ARBA00022651"/>
    </source>
</evidence>
<proteinExistence type="inferred from homology"/>
<dbReference type="OrthoDB" id="273314at2"/>
<keyword evidence="3 8" id="KW-0378">Hydrolase</keyword>
<evidence type="ECO:0000256" key="5">
    <source>
        <dbReference type="ARBA" id="ARBA00023295"/>
    </source>
</evidence>
<dbReference type="SUPFAM" id="SSF75005">
    <property type="entry name" value="Arabinanase/levansucrase/invertase"/>
    <property type="match status" value="1"/>
</dbReference>
<dbReference type="InterPro" id="IPR052176">
    <property type="entry name" value="Glycosyl_Hydrlase_43_Enz"/>
</dbReference>
<dbReference type="Proteomes" id="UP000199223">
    <property type="component" value="Unassembled WGS sequence"/>
</dbReference>
<comment type="similarity">
    <text evidence="1 8">Belongs to the glycosyl hydrolase 43 family.</text>
</comment>
<dbReference type="GO" id="GO:0004553">
    <property type="term" value="F:hydrolase activity, hydrolyzing O-glycosyl compounds"/>
    <property type="evidence" value="ECO:0007669"/>
    <property type="project" value="InterPro"/>
</dbReference>
<dbReference type="InterPro" id="IPR023296">
    <property type="entry name" value="Glyco_hydro_beta-prop_sf"/>
</dbReference>
<sequence>MTALQTSGPLYAGYFADPFVLLHEGTYYAYGTGSVVDGLVFEVLSSPDLRRWTSCGGALEPVTSEPRDYWAPEVAFHDGTFYLYYSVGIGDKGHHLRVATSASPTGPFVDAGVNLTPEEPFAIDPHPFRASDGQWYLYYARDDLGSERPGTVLAAAPLRGMTRLGEGVTVLRASGDWQRYQAGRAMYGGVYDWHTLEGPFVLERGGKYHLLYSGGAWTGEGYGVGYAVAEHPLGPFHEPHPGAAVLRSGGGLIGPGHASVTQQGGQDVLVFHAWDAEHTKRQLHTAPLRWESGFPVAGRG</sequence>
<feature type="active site" description="Proton acceptor" evidence="6">
    <location>
        <position position="17"/>
    </location>
</feature>
<accession>A0A1H6XUT3</accession>
<evidence type="ECO:0000256" key="8">
    <source>
        <dbReference type="RuleBase" id="RU361187"/>
    </source>
</evidence>
<protein>
    <submittedName>
        <fullName evidence="9">Glycosyl hydrolases family 43</fullName>
    </submittedName>
</protein>
<dbReference type="CDD" id="cd08991">
    <property type="entry name" value="GH43_HoAraf43-like"/>
    <property type="match status" value="1"/>
</dbReference>
<dbReference type="RefSeq" id="WP_092264256.1">
    <property type="nucleotide sequence ID" value="NZ_FNZA01000006.1"/>
</dbReference>
<keyword evidence="10" id="KW-1185">Reference proteome</keyword>
<dbReference type="GO" id="GO:0045493">
    <property type="term" value="P:xylan catabolic process"/>
    <property type="evidence" value="ECO:0007669"/>
    <property type="project" value="UniProtKB-KW"/>
</dbReference>
<gene>
    <name evidence="9" type="ORF">SAMN04488058_10659</name>
</gene>
<evidence type="ECO:0000313" key="9">
    <source>
        <dbReference type="EMBL" id="SEJ32789.1"/>
    </source>
</evidence>
<evidence type="ECO:0000256" key="6">
    <source>
        <dbReference type="PIRSR" id="PIRSR606710-1"/>
    </source>
</evidence>
<keyword evidence="5 8" id="KW-0326">Glycosidase</keyword>
<reference evidence="10" key="1">
    <citation type="submission" date="2016-10" db="EMBL/GenBank/DDBJ databases">
        <authorList>
            <person name="Varghese N."/>
            <person name="Submissions S."/>
        </authorList>
    </citation>
    <scope>NUCLEOTIDE SEQUENCE [LARGE SCALE GENOMIC DNA]</scope>
    <source>
        <strain evidence="10">CGMCC 1.10218</strain>
    </source>
</reference>
<dbReference type="Gene3D" id="2.115.10.20">
    <property type="entry name" value="Glycosyl hydrolase domain, family 43"/>
    <property type="match status" value="1"/>
</dbReference>
<keyword evidence="4" id="KW-0119">Carbohydrate metabolism</keyword>
<evidence type="ECO:0000256" key="4">
    <source>
        <dbReference type="ARBA" id="ARBA00023277"/>
    </source>
</evidence>
<dbReference type="STRING" id="856736.SAMN04488058_10659"/>
<dbReference type="PANTHER" id="PTHR43772:SF2">
    <property type="entry name" value="PUTATIVE (AFU_ORTHOLOGUE AFUA_2G04480)-RELATED"/>
    <property type="match status" value="1"/>
</dbReference>
<keyword evidence="2" id="KW-0858">Xylan degradation</keyword>
<evidence type="ECO:0000256" key="3">
    <source>
        <dbReference type="ARBA" id="ARBA00022801"/>
    </source>
</evidence>
<dbReference type="EMBL" id="FNZA01000006">
    <property type="protein sequence ID" value="SEJ32789.1"/>
    <property type="molecule type" value="Genomic_DNA"/>
</dbReference>
<evidence type="ECO:0000313" key="10">
    <source>
        <dbReference type="Proteomes" id="UP000199223"/>
    </source>
</evidence>
<dbReference type="Pfam" id="PF04616">
    <property type="entry name" value="Glyco_hydro_43"/>
    <property type="match status" value="1"/>
</dbReference>